<evidence type="ECO:0000313" key="2">
    <source>
        <dbReference type="EMBL" id="KAK7946258.1"/>
    </source>
</evidence>
<dbReference type="Proteomes" id="UP001391051">
    <property type="component" value="Unassembled WGS sequence"/>
</dbReference>
<keyword evidence="3" id="KW-1185">Reference proteome</keyword>
<accession>A0ABR1Q2M6</accession>
<dbReference type="PANTHER" id="PTHR24148:SF64">
    <property type="entry name" value="HETEROKARYON INCOMPATIBILITY DOMAIN-CONTAINING PROTEIN"/>
    <property type="match status" value="1"/>
</dbReference>
<dbReference type="InterPro" id="IPR052895">
    <property type="entry name" value="HetReg/Transcr_Mod"/>
</dbReference>
<dbReference type="RefSeq" id="XP_066696292.1">
    <property type="nucleotide sequence ID" value="XM_066846801.1"/>
</dbReference>
<proteinExistence type="predicted"/>
<dbReference type="EMBL" id="JAQQWE010000007">
    <property type="protein sequence ID" value="KAK7946258.1"/>
    <property type="molecule type" value="Genomic_DNA"/>
</dbReference>
<dbReference type="Pfam" id="PF06985">
    <property type="entry name" value="HET"/>
    <property type="match status" value="1"/>
</dbReference>
<comment type="caution">
    <text evidence="2">The sequence shown here is derived from an EMBL/GenBank/DDBJ whole genome shotgun (WGS) entry which is preliminary data.</text>
</comment>
<dbReference type="GeneID" id="92079863"/>
<dbReference type="PANTHER" id="PTHR24148">
    <property type="entry name" value="ANKYRIN REPEAT DOMAIN-CONTAINING PROTEIN 39 HOMOLOG-RELATED"/>
    <property type="match status" value="1"/>
</dbReference>
<protein>
    <submittedName>
        <fullName evidence="2">HET-domain-containing protein</fullName>
    </submittedName>
</protein>
<feature type="domain" description="Heterokaryon incompatibility" evidence="1">
    <location>
        <begin position="74"/>
        <end position="231"/>
    </location>
</feature>
<sequence length="396" mass="44017">MSLDLPVYAANRPPFVVTPYAYQPLEHSQVRLLTLYPGEELDEIRIRLRHVKLPPGDSGINASSEIGDLNLPEYEALSYTWRALVGTDEGGGNNGNRQFILSITDNLAEAMRRILHNAGTAKTLWVDALCINQADKAEKSIQVPLMTVGLPRSCLAGSERDDSALAMRLIGFTGSRVEVDRSSYSYTGFDADYLAGFEAEFSMGFSDSAFAASVESLLEREWFKRVWVRQEVFLARQAVSFCGMSEMGWVDFRKGALVLAFEFFGMQKAITLMYLVGTFPIDWLEVRDVLKGLECANPRDSIYGLLALIDTHDAGLPEVDYSLSTAEVYTATATHIFRNADALHMLMACELAPDRMVNLPSWVPDWSTNPVLTLPRTRFPLSSSPVGPEELCACRE</sequence>
<dbReference type="InterPro" id="IPR010730">
    <property type="entry name" value="HET"/>
</dbReference>
<gene>
    <name evidence="2" type="ORF">PG986_010579</name>
</gene>
<reference evidence="2 3" key="1">
    <citation type="submission" date="2023-01" db="EMBL/GenBank/DDBJ databases">
        <title>Analysis of 21 Apiospora genomes using comparative genomics revels a genus with tremendous synthesis potential of carbohydrate active enzymes and secondary metabolites.</title>
        <authorList>
            <person name="Sorensen T."/>
        </authorList>
    </citation>
    <scope>NUCLEOTIDE SEQUENCE [LARGE SCALE GENOMIC DNA]</scope>
    <source>
        <strain evidence="2 3">CBS 24483</strain>
    </source>
</reference>
<evidence type="ECO:0000313" key="3">
    <source>
        <dbReference type="Proteomes" id="UP001391051"/>
    </source>
</evidence>
<name>A0ABR1Q2M6_9PEZI</name>
<organism evidence="2 3">
    <name type="scientific">Apiospora aurea</name>
    <dbReference type="NCBI Taxonomy" id="335848"/>
    <lineage>
        <taxon>Eukaryota</taxon>
        <taxon>Fungi</taxon>
        <taxon>Dikarya</taxon>
        <taxon>Ascomycota</taxon>
        <taxon>Pezizomycotina</taxon>
        <taxon>Sordariomycetes</taxon>
        <taxon>Xylariomycetidae</taxon>
        <taxon>Amphisphaeriales</taxon>
        <taxon>Apiosporaceae</taxon>
        <taxon>Apiospora</taxon>
    </lineage>
</organism>
<evidence type="ECO:0000259" key="1">
    <source>
        <dbReference type="Pfam" id="PF06985"/>
    </source>
</evidence>